<dbReference type="Pfam" id="PF00501">
    <property type="entry name" value="AMP-binding"/>
    <property type="match status" value="1"/>
</dbReference>
<reference evidence="4" key="1">
    <citation type="submission" date="2021-01" db="EMBL/GenBank/DDBJ databases">
        <title>Whole genome shotgun sequence of Sphaerisporangium rufum NBRC 109079.</title>
        <authorList>
            <person name="Komaki H."/>
            <person name="Tamura T."/>
        </authorList>
    </citation>
    <scope>NUCLEOTIDE SEQUENCE</scope>
    <source>
        <strain evidence="4">NBRC 109079</strain>
    </source>
</reference>
<keyword evidence="1" id="KW-0596">Phosphopantetheine</keyword>
<dbReference type="InterPro" id="IPR000873">
    <property type="entry name" value="AMP-dep_synth/lig_dom"/>
</dbReference>
<dbReference type="GO" id="GO:0044550">
    <property type="term" value="P:secondary metabolite biosynthetic process"/>
    <property type="evidence" value="ECO:0007669"/>
    <property type="project" value="TreeGrafter"/>
</dbReference>
<dbReference type="Gene3D" id="3.40.50.12780">
    <property type="entry name" value="N-terminal domain of ligase-like"/>
    <property type="match status" value="1"/>
</dbReference>
<proteinExistence type="predicted"/>
<dbReference type="Proteomes" id="UP000655287">
    <property type="component" value="Unassembled WGS sequence"/>
</dbReference>
<evidence type="ECO:0000313" key="5">
    <source>
        <dbReference type="Proteomes" id="UP000655287"/>
    </source>
</evidence>
<evidence type="ECO:0000259" key="3">
    <source>
        <dbReference type="PROSITE" id="PS50075"/>
    </source>
</evidence>
<dbReference type="InterPro" id="IPR020806">
    <property type="entry name" value="PKS_PP-bd"/>
</dbReference>
<dbReference type="PANTHER" id="PTHR45527:SF1">
    <property type="entry name" value="FATTY ACID SYNTHASE"/>
    <property type="match status" value="1"/>
</dbReference>
<dbReference type="InterPro" id="IPR009081">
    <property type="entry name" value="PP-bd_ACP"/>
</dbReference>
<dbReference type="Gene3D" id="1.10.1200.10">
    <property type="entry name" value="ACP-like"/>
    <property type="match status" value="1"/>
</dbReference>
<dbReference type="InterPro" id="IPR020845">
    <property type="entry name" value="AMP-binding_CS"/>
</dbReference>
<dbReference type="InterPro" id="IPR036736">
    <property type="entry name" value="ACP-like_sf"/>
</dbReference>
<protein>
    <recommendedName>
        <fullName evidence="3">Carrier domain-containing protein</fullName>
    </recommendedName>
</protein>
<dbReference type="SUPFAM" id="SSF56801">
    <property type="entry name" value="Acetyl-CoA synthetase-like"/>
    <property type="match status" value="1"/>
</dbReference>
<dbReference type="PANTHER" id="PTHR45527">
    <property type="entry name" value="NONRIBOSOMAL PEPTIDE SYNTHETASE"/>
    <property type="match status" value="1"/>
</dbReference>
<dbReference type="PROSITE" id="PS50075">
    <property type="entry name" value="CARRIER"/>
    <property type="match status" value="1"/>
</dbReference>
<dbReference type="Pfam" id="PF00550">
    <property type="entry name" value="PP-binding"/>
    <property type="match status" value="1"/>
</dbReference>
<gene>
    <name evidence="4" type="ORF">Sru01_59840</name>
</gene>
<organism evidence="4 5">
    <name type="scientific">Sphaerisporangium rufum</name>
    <dbReference type="NCBI Taxonomy" id="1381558"/>
    <lineage>
        <taxon>Bacteria</taxon>
        <taxon>Bacillati</taxon>
        <taxon>Actinomycetota</taxon>
        <taxon>Actinomycetes</taxon>
        <taxon>Streptosporangiales</taxon>
        <taxon>Streptosporangiaceae</taxon>
        <taxon>Sphaerisporangium</taxon>
    </lineage>
</organism>
<dbReference type="InterPro" id="IPR042099">
    <property type="entry name" value="ANL_N_sf"/>
</dbReference>
<dbReference type="InterPro" id="IPR025110">
    <property type="entry name" value="AMP-bd_C"/>
</dbReference>
<dbReference type="SMART" id="SM00823">
    <property type="entry name" value="PKS_PP"/>
    <property type="match status" value="1"/>
</dbReference>
<name>A0A919R7B0_9ACTN</name>
<feature type="domain" description="Carrier" evidence="3">
    <location>
        <begin position="538"/>
        <end position="612"/>
    </location>
</feature>
<keyword evidence="5" id="KW-1185">Reference proteome</keyword>
<evidence type="ECO:0000256" key="2">
    <source>
        <dbReference type="ARBA" id="ARBA00022553"/>
    </source>
</evidence>
<dbReference type="EMBL" id="BOOU01000085">
    <property type="protein sequence ID" value="GII81002.1"/>
    <property type="molecule type" value="Genomic_DNA"/>
</dbReference>
<dbReference type="GO" id="GO:0031177">
    <property type="term" value="F:phosphopantetheine binding"/>
    <property type="evidence" value="ECO:0007669"/>
    <property type="project" value="InterPro"/>
</dbReference>
<accession>A0A919R7B0</accession>
<dbReference type="Pfam" id="PF13193">
    <property type="entry name" value="AMP-binding_C"/>
    <property type="match status" value="1"/>
</dbReference>
<evidence type="ECO:0000313" key="4">
    <source>
        <dbReference type="EMBL" id="GII81002.1"/>
    </source>
</evidence>
<dbReference type="PROSITE" id="PS00455">
    <property type="entry name" value="AMP_BINDING"/>
    <property type="match status" value="1"/>
</dbReference>
<comment type="caution">
    <text evidence="4">The sequence shown here is derived from an EMBL/GenBank/DDBJ whole genome shotgun (WGS) entry which is preliminary data.</text>
</comment>
<evidence type="ECO:0000256" key="1">
    <source>
        <dbReference type="ARBA" id="ARBA00022450"/>
    </source>
</evidence>
<dbReference type="Gene3D" id="3.30.300.30">
    <property type="match status" value="1"/>
</dbReference>
<dbReference type="RefSeq" id="WP_203992579.1">
    <property type="nucleotide sequence ID" value="NZ_BOOU01000085.1"/>
</dbReference>
<keyword evidence="2" id="KW-0597">Phosphoprotein</keyword>
<dbReference type="AlphaFoldDB" id="A0A919R7B0"/>
<dbReference type="InterPro" id="IPR045851">
    <property type="entry name" value="AMP-bd_C_sf"/>
</dbReference>
<dbReference type="SUPFAM" id="SSF47336">
    <property type="entry name" value="ACP-like"/>
    <property type="match status" value="1"/>
</dbReference>
<sequence length="619" mass="63689">MPEETSLSVLLGPEAGFEDGDRIETLVELWAARRPDAPAVRWRDGDVSYAELVARAGRVAASLARLGVGAGRIVAVRAARSPDMIATLLGVLKLRAAYTAIPLEWPPGRVEDVLTRTGARLCVADEAAPPIAGVPVVALAGLLDGSAAPAPAPSCTVPVPVPAAPAGPAGALVPEEACCVFFTSGSTGTPKCVLSPHRGTIRVAVEKMIGFADDTVMLQSAPVAWDGFGFEVWCPLVNGGTTVLRESEHFGYGDIRAAVARGVNTVFLTPTLFNATVDDDVDALAGLSAVMLGGEKASAKHIAAAIGRHPGLRVLNLYGPVEATMCPTGYAATGAEDEEVPIGTAIAATGVYLLDDERRVVPRGQAGEIAVSGAGLALCYLNDEAETARRFPTLPLGPDGEQVRVYLTGDLGVVAPDGLIRYRGRKDRQLKVRGVRVDPGEVERAVCAVPGVGSAVVVPLPAGGITVESLAAFYTAAGGGPAEEEVHAALSARFPAAFVPNTVRRVPALPVTSIGKIDNAALARLLDGGPVAEAPADPGGTGTLGLVLAHVTELLGRPVGPQDDIFQQGATSIVAIQLANRVGRDRGTELPVAVFLRGRTPARMAEALDDPSFAATAPS</sequence>
<dbReference type="GO" id="GO:0005737">
    <property type="term" value="C:cytoplasm"/>
    <property type="evidence" value="ECO:0007669"/>
    <property type="project" value="TreeGrafter"/>
</dbReference>
<dbReference type="GO" id="GO:0043041">
    <property type="term" value="P:amino acid activation for nonribosomal peptide biosynthetic process"/>
    <property type="evidence" value="ECO:0007669"/>
    <property type="project" value="TreeGrafter"/>
</dbReference>